<organism evidence="1">
    <name type="scientific">Arundo donax</name>
    <name type="common">Giant reed</name>
    <name type="synonym">Donax arundinaceus</name>
    <dbReference type="NCBI Taxonomy" id="35708"/>
    <lineage>
        <taxon>Eukaryota</taxon>
        <taxon>Viridiplantae</taxon>
        <taxon>Streptophyta</taxon>
        <taxon>Embryophyta</taxon>
        <taxon>Tracheophyta</taxon>
        <taxon>Spermatophyta</taxon>
        <taxon>Magnoliopsida</taxon>
        <taxon>Liliopsida</taxon>
        <taxon>Poales</taxon>
        <taxon>Poaceae</taxon>
        <taxon>PACMAD clade</taxon>
        <taxon>Arundinoideae</taxon>
        <taxon>Arundineae</taxon>
        <taxon>Arundo</taxon>
    </lineage>
</organism>
<reference evidence="1" key="1">
    <citation type="submission" date="2014-09" db="EMBL/GenBank/DDBJ databases">
        <authorList>
            <person name="Magalhaes I.L.F."/>
            <person name="Oliveira U."/>
            <person name="Santos F.R."/>
            <person name="Vidigal T.H.D.A."/>
            <person name="Brescovit A.D."/>
            <person name="Santos A.J."/>
        </authorList>
    </citation>
    <scope>NUCLEOTIDE SEQUENCE</scope>
    <source>
        <tissue evidence="1">Shoot tissue taken approximately 20 cm above the soil surface</tissue>
    </source>
</reference>
<evidence type="ECO:0000313" key="1">
    <source>
        <dbReference type="EMBL" id="JAD69622.1"/>
    </source>
</evidence>
<sequence length="16" mass="1669">MRASSQSSGSKQEAQS</sequence>
<reference evidence="1" key="2">
    <citation type="journal article" date="2015" name="Data Brief">
        <title>Shoot transcriptome of the giant reed, Arundo donax.</title>
        <authorList>
            <person name="Barrero R.A."/>
            <person name="Guerrero F.D."/>
            <person name="Moolhuijzen P."/>
            <person name="Goolsby J.A."/>
            <person name="Tidwell J."/>
            <person name="Bellgard S.E."/>
            <person name="Bellgard M.I."/>
        </authorList>
    </citation>
    <scope>NUCLEOTIDE SEQUENCE</scope>
    <source>
        <tissue evidence="1">Shoot tissue taken approximately 20 cm above the soil surface</tissue>
    </source>
</reference>
<dbReference type="EMBL" id="GBRH01228273">
    <property type="protein sequence ID" value="JAD69622.1"/>
    <property type="molecule type" value="Transcribed_RNA"/>
</dbReference>
<dbReference type="AlphaFoldDB" id="A0A0A9CDS0"/>
<proteinExistence type="predicted"/>
<protein>
    <submittedName>
        <fullName evidence="1">Uncharacterized protein</fullName>
    </submittedName>
</protein>
<name>A0A0A9CDS0_ARUDO</name>
<accession>A0A0A9CDS0</accession>